<dbReference type="PANTHER" id="PTHR43124:SF3">
    <property type="entry name" value="CHLORAMPHENICOL EFFLUX PUMP RV0191"/>
    <property type="match status" value="1"/>
</dbReference>
<dbReference type="InterPro" id="IPR036259">
    <property type="entry name" value="MFS_trans_sf"/>
</dbReference>
<dbReference type="GO" id="GO:0022857">
    <property type="term" value="F:transmembrane transporter activity"/>
    <property type="evidence" value="ECO:0007669"/>
    <property type="project" value="TreeGrafter"/>
</dbReference>
<evidence type="ECO:0000256" key="2">
    <source>
        <dbReference type="ARBA" id="ARBA00022475"/>
    </source>
</evidence>
<evidence type="ECO:0000256" key="3">
    <source>
        <dbReference type="ARBA" id="ARBA00022692"/>
    </source>
</evidence>
<name>A0A0C4Y8E6_9BURK</name>
<accession>A0A0C4Y8E6</accession>
<evidence type="ECO:0000256" key="6">
    <source>
        <dbReference type="SAM" id="Phobius"/>
    </source>
</evidence>
<dbReference type="PANTHER" id="PTHR43124">
    <property type="entry name" value="PURINE EFFLUX PUMP PBUE"/>
    <property type="match status" value="1"/>
</dbReference>
<feature type="transmembrane region" description="Helical" evidence="6">
    <location>
        <begin position="116"/>
        <end position="134"/>
    </location>
</feature>
<feature type="transmembrane region" description="Helical" evidence="6">
    <location>
        <begin position="140"/>
        <end position="159"/>
    </location>
</feature>
<evidence type="ECO:0000313" key="8">
    <source>
        <dbReference type="Proteomes" id="UP000031843"/>
    </source>
</evidence>
<dbReference type="STRING" id="68895.RR42_m1082"/>
<evidence type="ECO:0000256" key="5">
    <source>
        <dbReference type="ARBA" id="ARBA00023136"/>
    </source>
</evidence>
<evidence type="ECO:0000256" key="4">
    <source>
        <dbReference type="ARBA" id="ARBA00022989"/>
    </source>
</evidence>
<dbReference type="AlphaFoldDB" id="A0A0C4Y8E6"/>
<comment type="subcellular location">
    <subcellularLocation>
        <location evidence="1">Cell membrane</location>
        <topology evidence="1">Multi-pass membrane protein</topology>
    </subcellularLocation>
</comment>
<proteinExistence type="predicted"/>
<keyword evidence="4 6" id="KW-1133">Transmembrane helix</keyword>
<dbReference type="Gene3D" id="1.20.1250.20">
    <property type="entry name" value="MFS general substrate transporter like domains"/>
    <property type="match status" value="1"/>
</dbReference>
<keyword evidence="2" id="KW-1003">Cell membrane</keyword>
<organism evidence="7 8">
    <name type="scientific">Cupriavidus basilensis</name>
    <dbReference type="NCBI Taxonomy" id="68895"/>
    <lineage>
        <taxon>Bacteria</taxon>
        <taxon>Pseudomonadati</taxon>
        <taxon>Pseudomonadota</taxon>
        <taxon>Betaproteobacteria</taxon>
        <taxon>Burkholderiales</taxon>
        <taxon>Burkholderiaceae</taxon>
        <taxon>Cupriavidus</taxon>
    </lineage>
</organism>
<feature type="transmembrane region" description="Helical" evidence="6">
    <location>
        <begin position="49"/>
        <end position="70"/>
    </location>
</feature>
<dbReference type="GO" id="GO:0005886">
    <property type="term" value="C:plasma membrane"/>
    <property type="evidence" value="ECO:0007669"/>
    <property type="project" value="UniProtKB-SubCell"/>
</dbReference>
<keyword evidence="3 6" id="KW-0812">Transmembrane</keyword>
<evidence type="ECO:0000256" key="1">
    <source>
        <dbReference type="ARBA" id="ARBA00004651"/>
    </source>
</evidence>
<dbReference type="Proteomes" id="UP000031843">
    <property type="component" value="Chromosome main"/>
</dbReference>
<dbReference type="EMBL" id="CP010536">
    <property type="protein sequence ID" value="AJG18489.1"/>
    <property type="molecule type" value="Genomic_DNA"/>
</dbReference>
<gene>
    <name evidence="7" type="ORF">RR42_m1082</name>
</gene>
<keyword evidence="5 6" id="KW-0472">Membrane</keyword>
<sequence length="172" mass="17377">MMAHNMLYTYVVPFLVPAGLAGQVDIVLLVFGVGSLGGVWVSGLLIDRLLRVLVLASLALFAMASLALAIGGSHPAVVYLAVVTWGLTFGGAPALLQTASAEAAGPGADVAQSMLVTTWNLAIAAGGIVGGVLLETHGVGAFPRALLALLLVGLLIAWASRGHGFPTRPDAA</sequence>
<reference evidence="7 8" key="1">
    <citation type="journal article" date="2015" name="Genome Announc.">
        <title>Complete Genome Sequence of Cupriavidus basilensis 4G11, Isolated from the Oak Ridge Field Research Center Site.</title>
        <authorList>
            <person name="Ray J."/>
            <person name="Waters R.J."/>
            <person name="Skerker J.M."/>
            <person name="Kuehl J.V."/>
            <person name="Price M.N."/>
            <person name="Huang J."/>
            <person name="Chakraborty R."/>
            <person name="Arkin A.P."/>
            <person name="Deutschbauer A."/>
        </authorList>
    </citation>
    <scope>NUCLEOTIDE SEQUENCE [LARGE SCALE GENOMIC DNA]</scope>
    <source>
        <strain evidence="7">4G11</strain>
    </source>
</reference>
<feature type="transmembrane region" description="Helical" evidence="6">
    <location>
        <begin position="76"/>
        <end position="96"/>
    </location>
</feature>
<dbReference type="InterPro" id="IPR050189">
    <property type="entry name" value="MFS_Efflux_Transporters"/>
</dbReference>
<keyword evidence="8" id="KW-1185">Reference proteome</keyword>
<dbReference type="KEGG" id="cbw:RR42_m1082"/>
<evidence type="ECO:0000313" key="7">
    <source>
        <dbReference type="EMBL" id="AJG18489.1"/>
    </source>
</evidence>
<dbReference type="SUPFAM" id="SSF103473">
    <property type="entry name" value="MFS general substrate transporter"/>
    <property type="match status" value="1"/>
</dbReference>
<protein>
    <submittedName>
        <fullName evidence="7">Major facilitator family transporter</fullName>
    </submittedName>
</protein>